<evidence type="ECO:0000256" key="3">
    <source>
        <dbReference type="ARBA" id="ARBA00022448"/>
    </source>
</evidence>
<accession>A0A9X2PD35</accession>
<feature type="transmembrane region" description="Helical" evidence="8">
    <location>
        <begin position="247"/>
        <end position="275"/>
    </location>
</feature>
<evidence type="ECO:0000313" key="9">
    <source>
        <dbReference type="EMBL" id="MCS0496527.1"/>
    </source>
</evidence>
<feature type="transmembrane region" description="Helical" evidence="8">
    <location>
        <begin position="529"/>
        <end position="550"/>
    </location>
</feature>
<evidence type="ECO:0000256" key="2">
    <source>
        <dbReference type="ARBA" id="ARBA00007935"/>
    </source>
</evidence>
<dbReference type="Proteomes" id="UP001151088">
    <property type="component" value="Unassembled WGS sequence"/>
</dbReference>
<feature type="transmembrane region" description="Helical" evidence="8">
    <location>
        <begin position="643"/>
        <end position="663"/>
    </location>
</feature>
<feature type="transmembrane region" description="Helical" evidence="8">
    <location>
        <begin position="129"/>
        <end position="145"/>
    </location>
</feature>
<feature type="transmembrane region" description="Helical" evidence="8">
    <location>
        <begin position="287"/>
        <end position="308"/>
    </location>
</feature>
<feature type="transmembrane region" description="Helical" evidence="8">
    <location>
        <begin position="488"/>
        <end position="509"/>
    </location>
</feature>
<dbReference type="RefSeq" id="WP_258733691.1">
    <property type="nucleotide sequence ID" value="NZ_JANTHZ010000007.1"/>
</dbReference>
<dbReference type="GO" id="GO:0033214">
    <property type="term" value="P:siderophore-iron import into cell"/>
    <property type="evidence" value="ECO:0007669"/>
    <property type="project" value="TreeGrafter"/>
</dbReference>
<organism evidence="9 10">
    <name type="scientific">Ancylobacter mangrovi</name>
    <dbReference type="NCBI Taxonomy" id="2972472"/>
    <lineage>
        <taxon>Bacteria</taxon>
        <taxon>Pseudomonadati</taxon>
        <taxon>Pseudomonadota</taxon>
        <taxon>Alphaproteobacteria</taxon>
        <taxon>Hyphomicrobiales</taxon>
        <taxon>Xanthobacteraceae</taxon>
        <taxon>Ancylobacter</taxon>
    </lineage>
</organism>
<dbReference type="InterPro" id="IPR037294">
    <property type="entry name" value="ABC_BtuC-like"/>
</dbReference>
<feature type="transmembrane region" description="Helical" evidence="8">
    <location>
        <begin position="152"/>
        <end position="174"/>
    </location>
</feature>
<evidence type="ECO:0000313" key="10">
    <source>
        <dbReference type="Proteomes" id="UP001151088"/>
    </source>
</evidence>
<dbReference type="PANTHER" id="PTHR30472:SF37">
    <property type="entry name" value="FE(3+) DICITRATE TRANSPORT SYSTEM PERMEASE PROTEIN FECD-RELATED"/>
    <property type="match status" value="1"/>
</dbReference>
<dbReference type="CDD" id="cd06550">
    <property type="entry name" value="TM_ABC_iron-siderophores_like"/>
    <property type="match status" value="1"/>
</dbReference>
<dbReference type="NCBIfam" id="NF007866">
    <property type="entry name" value="PRK10577.1-2"/>
    <property type="match status" value="1"/>
</dbReference>
<sequence length="669" mass="67926">MGDVAVSSSGGMRPKLRPLALVLLLGLPAVLACTANLSMQLPPQKWWRALVEPDTADIAELLVFYSLAPRLAVSLLAGAALGLSGALLQQVLRNPIASPTTLGVEAGANLALGATLIFAPVLIGFGREWVALGGGLLAILLVLLLSRRSGFAPLVVILAGMVTGLACASLAALLTLFNSHYLAGLFLWGAGSLSQQDWSVAAELAPRIAVAGIAAVLLLRPLTLLGLEDSAARSLGLSLRLFRFAALAVAVALSAFVVASVGSFGFIGLAAPVLARLSGARRLGSRLVAAALLGAALLCLTDQMVMLLSSSYEMMLPTGAVTAMLGAPLLLWMVPRLNLPPHSVSGLISPAMNMIRPAPLLAGLAVLLLVVSAISATVGPGVKGWGAALPGDLLWSLRFPRILAAIAGGTLLAVAGGILQRMTGNPMASPEVLGVSAGAAGGLMVALFLFDLSARTGQVLATTAGASLALVVILALARASKGAPERVILAGIAIGALLDSLVSILMASGDPRAMRLFNWMTGSTYGVDTASAIGSIVAAALVLAALPMVARWLEILPLGDASARALGISSLLSRSLLLALAALATALATLLVGPLSFVGLVAPPLARLAGLRRALPELVGAALLGSAIMVGADFIGRTIAFPWQLPAGLVASAIGAPVFLWLLTRRQTP</sequence>
<evidence type="ECO:0000256" key="4">
    <source>
        <dbReference type="ARBA" id="ARBA00022475"/>
    </source>
</evidence>
<name>A0A9X2PD35_9HYPH</name>
<evidence type="ECO:0000256" key="1">
    <source>
        <dbReference type="ARBA" id="ARBA00004651"/>
    </source>
</evidence>
<feature type="transmembrane region" description="Helical" evidence="8">
    <location>
        <begin position="571"/>
        <end position="598"/>
    </location>
</feature>
<keyword evidence="6 8" id="KW-1133">Transmembrane helix</keyword>
<keyword evidence="4" id="KW-1003">Cell membrane</keyword>
<comment type="similarity">
    <text evidence="2">Belongs to the binding-protein-dependent transport system permease family. FecCD subfamily.</text>
</comment>
<evidence type="ECO:0000256" key="7">
    <source>
        <dbReference type="ARBA" id="ARBA00023136"/>
    </source>
</evidence>
<keyword evidence="3" id="KW-0813">Transport</keyword>
<keyword evidence="10" id="KW-1185">Reference proteome</keyword>
<comment type="subcellular location">
    <subcellularLocation>
        <location evidence="1">Cell membrane</location>
        <topology evidence="1">Multi-pass membrane protein</topology>
    </subcellularLocation>
</comment>
<gene>
    <name evidence="9" type="primary">fhuB</name>
    <name evidence="9" type="ORF">NVS89_15600</name>
</gene>
<dbReference type="Gene3D" id="1.10.3470.10">
    <property type="entry name" value="ABC transporter involved in vitamin B12 uptake, BtuC"/>
    <property type="match status" value="2"/>
</dbReference>
<feature type="transmembrane region" description="Helical" evidence="8">
    <location>
        <begin position="71"/>
        <end position="92"/>
    </location>
</feature>
<comment type="caution">
    <text evidence="9">The sequence shown here is derived from an EMBL/GenBank/DDBJ whole genome shotgun (WGS) entry which is preliminary data.</text>
</comment>
<keyword evidence="7 8" id="KW-0472">Membrane</keyword>
<protein>
    <submittedName>
        <fullName evidence="9">Fe(3+)-hydroxamate ABC transporter permease FhuB</fullName>
    </submittedName>
</protein>
<feature type="transmembrane region" description="Helical" evidence="8">
    <location>
        <begin position="314"/>
        <end position="334"/>
    </location>
</feature>
<proteinExistence type="inferred from homology"/>
<dbReference type="GO" id="GO:0022857">
    <property type="term" value="F:transmembrane transporter activity"/>
    <property type="evidence" value="ECO:0007669"/>
    <property type="project" value="InterPro"/>
</dbReference>
<dbReference type="EMBL" id="JANTHZ010000007">
    <property type="protein sequence ID" value="MCS0496527.1"/>
    <property type="molecule type" value="Genomic_DNA"/>
</dbReference>
<feature type="transmembrane region" description="Helical" evidence="8">
    <location>
        <begin position="402"/>
        <end position="420"/>
    </location>
</feature>
<feature type="transmembrane region" description="Helical" evidence="8">
    <location>
        <begin position="432"/>
        <end position="450"/>
    </location>
</feature>
<evidence type="ECO:0000256" key="5">
    <source>
        <dbReference type="ARBA" id="ARBA00022692"/>
    </source>
</evidence>
<feature type="transmembrane region" description="Helical" evidence="8">
    <location>
        <begin position="456"/>
        <end position="476"/>
    </location>
</feature>
<dbReference type="AlphaFoldDB" id="A0A9X2PD35"/>
<dbReference type="InterPro" id="IPR000522">
    <property type="entry name" value="ABC_transptr_permease_BtuC"/>
</dbReference>
<dbReference type="PANTHER" id="PTHR30472">
    <property type="entry name" value="FERRIC ENTEROBACTIN TRANSPORT SYSTEM PERMEASE PROTEIN"/>
    <property type="match status" value="1"/>
</dbReference>
<evidence type="ECO:0000256" key="8">
    <source>
        <dbReference type="SAM" id="Phobius"/>
    </source>
</evidence>
<keyword evidence="5 8" id="KW-0812">Transmembrane</keyword>
<reference evidence="9" key="1">
    <citation type="submission" date="2022-08" db="EMBL/GenBank/DDBJ databases">
        <authorList>
            <person name="Li F."/>
        </authorList>
    </citation>
    <scope>NUCLEOTIDE SEQUENCE</scope>
    <source>
        <strain evidence="9">MQZ15Z-1</strain>
    </source>
</reference>
<evidence type="ECO:0000256" key="6">
    <source>
        <dbReference type="ARBA" id="ARBA00022989"/>
    </source>
</evidence>
<dbReference type="SUPFAM" id="SSF81345">
    <property type="entry name" value="ABC transporter involved in vitamin B12 uptake, BtuC"/>
    <property type="match status" value="2"/>
</dbReference>
<feature type="transmembrane region" description="Helical" evidence="8">
    <location>
        <begin position="360"/>
        <end position="382"/>
    </location>
</feature>
<feature type="transmembrane region" description="Helical" evidence="8">
    <location>
        <begin position="104"/>
        <end position="123"/>
    </location>
</feature>
<dbReference type="Pfam" id="PF01032">
    <property type="entry name" value="FecCD"/>
    <property type="match status" value="2"/>
</dbReference>
<dbReference type="GO" id="GO:0005886">
    <property type="term" value="C:plasma membrane"/>
    <property type="evidence" value="ECO:0007669"/>
    <property type="project" value="UniProtKB-SubCell"/>
</dbReference>